<dbReference type="Pfam" id="PF07495">
    <property type="entry name" value="Y_Y_Y"/>
    <property type="match status" value="1"/>
</dbReference>
<dbReference type="PROSITE" id="PS50109">
    <property type="entry name" value="HIS_KIN"/>
    <property type="match status" value="1"/>
</dbReference>
<keyword evidence="3 11" id="KW-0597">Phosphoprotein</keyword>
<dbReference type="CDD" id="cd00156">
    <property type="entry name" value="REC"/>
    <property type="match status" value="1"/>
</dbReference>
<evidence type="ECO:0000313" key="16">
    <source>
        <dbReference type="Proteomes" id="UP000663929"/>
    </source>
</evidence>
<dbReference type="Gene3D" id="1.10.287.130">
    <property type="match status" value="1"/>
</dbReference>
<dbReference type="CDD" id="cd00082">
    <property type="entry name" value="HisKA"/>
    <property type="match status" value="1"/>
</dbReference>
<proteinExistence type="predicted"/>
<keyword evidence="6" id="KW-0418">Kinase</keyword>
<keyword evidence="16" id="KW-1185">Reference proteome</keyword>
<evidence type="ECO:0000256" key="6">
    <source>
        <dbReference type="ARBA" id="ARBA00022777"/>
    </source>
</evidence>
<dbReference type="SUPFAM" id="SSF52172">
    <property type="entry name" value="CheY-like"/>
    <property type="match status" value="2"/>
</dbReference>
<dbReference type="Proteomes" id="UP000663929">
    <property type="component" value="Chromosome"/>
</dbReference>
<evidence type="ECO:0000256" key="12">
    <source>
        <dbReference type="SAM" id="Coils"/>
    </source>
</evidence>
<feature type="modified residue" description="4-aspartylphosphate" evidence="11">
    <location>
        <position position="1212"/>
    </location>
</feature>
<evidence type="ECO:0000256" key="2">
    <source>
        <dbReference type="ARBA" id="ARBA00012438"/>
    </source>
</evidence>
<dbReference type="CDD" id="cd17546">
    <property type="entry name" value="REC_hyHK_CKI1_RcsC-like"/>
    <property type="match status" value="1"/>
</dbReference>
<keyword evidence="7" id="KW-0067">ATP-binding</keyword>
<evidence type="ECO:0000256" key="9">
    <source>
        <dbReference type="ARBA" id="ARBA00064003"/>
    </source>
</evidence>
<evidence type="ECO:0000256" key="11">
    <source>
        <dbReference type="PROSITE-ProRule" id="PRU00169"/>
    </source>
</evidence>
<protein>
    <recommendedName>
        <fullName evidence="10">Sensory/regulatory protein RpfC</fullName>
        <ecNumber evidence="2">2.7.13.3</ecNumber>
    </recommendedName>
</protein>
<keyword evidence="4" id="KW-0808">Transferase</keyword>
<evidence type="ECO:0000256" key="5">
    <source>
        <dbReference type="ARBA" id="ARBA00022741"/>
    </source>
</evidence>
<evidence type="ECO:0000256" key="4">
    <source>
        <dbReference type="ARBA" id="ARBA00022679"/>
    </source>
</evidence>
<evidence type="ECO:0000313" key="15">
    <source>
        <dbReference type="EMBL" id="QTD50429.1"/>
    </source>
</evidence>
<dbReference type="SUPFAM" id="SSF55874">
    <property type="entry name" value="ATPase domain of HSP90 chaperone/DNA topoisomerase II/histidine kinase"/>
    <property type="match status" value="1"/>
</dbReference>
<keyword evidence="12" id="KW-0175">Coiled coil</keyword>
<dbReference type="InterPro" id="IPR003594">
    <property type="entry name" value="HATPase_dom"/>
</dbReference>
<comment type="catalytic activity">
    <reaction evidence="1">
        <text>ATP + protein L-histidine = ADP + protein N-phospho-L-histidine.</text>
        <dbReference type="EC" id="2.7.13.3"/>
    </reaction>
</comment>
<dbReference type="SUPFAM" id="SSF47384">
    <property type="entry name" value="Homodimeric domain of signal transducing histidine kinase"/>
    <property type="match status" value="1"/>
</dbReference>
<dbReference type="SMART" id="SM00387">
    <property type="entry name" value="HATPase_c"/>
    <property type="match status" value="1"/>
</dbReference>
<dbReference type="EC" id="2.7.13.3" evidence="2"/>
<accession>A0A8A4TK91</accession>
<dbReference type="InterPro" id="IPR011123">
    <property type="entry name" value="Y_Y_Y"/>
</dbReference>
<organism evidence="15 16">
    <name type="scientific">Sulfidibacter corallicola</name>
    <dbReference type="NCBI Taxonomy" id="2818388"/>
    <lineage>
        <taxon>Bacteria</taxon>
        <taxon>Pseudomonadati</taxon>
        <taxon>Acidobacteriota</taxon>
        <taxon>Holophagae</taxon>
        <taxon>Acanthopleuribacterales</taxon>
        <taxon>Acanthopleuribacteraceae</taxon>
        <taxon>Sulfidibacter</taxon>
    </lineage>
</organism>
<dbReference type="InterPro" id="IPR013783">
    <property type="entry name" value="Ig-like_fold"/>
</dbReference>
<dbReference type="GO" id="GO:0005524">
    <property type="term" value="F:ATP binding"/>
    <property type="evidence" value="ECO:0007669"/>
    <property type="project" value="UniProtKB-KW"/>
</dbReference>
<dbReference type="InterPro" id="IPR015943">
    <property type="entry name" value="WD40/YVTN_repeat-like_dom_sf"/>
</dbReference>
<evidence type="ECO:0000256" key="7">
    <source>
        <dbReference type="ARBA" id="ARBA00022840"/>
    </source>
</evidence>
<dbReference type="EMBL" id="CP071793">
    <property type="protein sequence ID" value="QTD50429.1"/>
    <property type="molecule type" value="Genomic_DNA"/>
</dbReference>
<dbReference type="Gene3D" id="2.130.10.10">
    <property type="entry name" value="YVTN repeat-like/Quinoprotein amine dehydrogenase"/>
    <property type="match status" value="5"/>
</dbReference>
<dbReference type="FunFam" id="2.60.40.10:FF:000791">
    <property type="entry name" value="Two-component system sensor histidine kinase/response regulator"/>
    <property type="match status" value="1"/>
</dbReference>
<dbReference type="PANTHER" id="PTHR45339:SF1">
    <property type="entry name" value="HYBRID SIGNAL TRANSDUCTION HISTIDINE KINASE J"/>
    <property type="match status" value="1"/>
</dbReference>
<sequence>MIFPGDGSVNSQRIRDWILCLAMLPALASPFDLFGQGEYLRFDRIGDEEGLSQTFVIHIFQDTKGFMWFGTESGLNRYDGYKIKVFTNDPLDPASLTDDNIRTIHEDREGALWIGTNHGLNRFDPETEQFRRYFHDPTDHRSLSDDSIYSLAEDPEGALWIGTGNGLHRFDRAHGHFDRYVDDAVIPHFSGLNKILCILTDRSNRKALWIATPSGLRHFEPDQSHPGDASGDSPRGRYVTYRHDPGNPRSLSHDMVYSIHQDRDGHLWIATGDGLNKFDPDSPEAGFLHYRRDPGDPGSIGNDWIRWIHEDRSRHLWIGTNDGLDRFDPETGEFVHYRHHPSTPHGLSHNTIYHIYEDRTGVLWFGTGGGVNRLDLARERFKHYRHDPTDLDSLSQNHVMHIWEDRKGVLWAGTSGGLNRIDRTNRTVKHYRHEPGNPSSLSHDQVWGVLEDKSGTLWVGTDDGLNRLDPDSDTFVIYRHDPADPQSLSHNEIWFLYEDRSETLWIGTNEGGLNRLDPDRKHFRSYRHEPGNPASLSRDIVNAIYEDRDGVLWVGTWGGGLNRFNRETEHFDVFRPEAGDPHSFSNSRVNVFHEARDENGGALWIGTDNGLNKLDRASERFEIFWKKDGLPSNVIYGILGDDHDGLWVSTTRGLARLDTTTNKFKTYLPQDGLQGYEFYSGSCYRNPSGEMFFGGTNGLTSFFPERVKGEDPFPPPVVITDFLLFNRSVPLRRTAARSPLAKPIQETRELELSYRDDLISFEFAALHYAGPERNQYAYKLEGFSEDWVHTGAHKRFATFTDLDPGTYLFRVKASNKDGLWNEEGTSLRLTVSPPPWRTWWAYGLYVSALCGMLLMAAHLVHRKKKMAALMRRTLERKVAQRTNQLAEAKEAAEAANQAKSRFLANMSHEIRTPMNAVIGMNELLLATELDPAQQEYAEIARESGISLLHLINEILDFSKIEANKLVLEEKPFNLLECVEGALDVVTPEATKKDLEFVFHPESMMPQRLIGDSARLRQVLVNLLSNAVKFTEKGEVVLTMAARRDKAPQIRAELEPEGGPGELNRFCHLEFSIRDTGIGIPKSYLPNLFKPFSQADATNARKYEGTGLGLTISKLLSEKMGGEMWVRSEEGEGSVFSFSIRGRTVPGQTADRREETAGLFEEKRLLVIEHHDLNRELLTRLARDWGMRVGQAASQEGAFACIERENPDIVLLDIQLSATDPLRLAEDIKNRRPEIALLRLTPLLRQREGIENDLFSGTVGKPVKPAQYRQALCEALRGTSVIHEERTAPASRFDNTLGERFPLDILLVEDNAINRKLTTALLERMGYRADWAGNGLEALEAMQKRRYDLVLMDIQMPKMDGLQATREIRALGEQAHQPRIVALTANAMQKDREACLEAGMDDYLTKPIDIDDLTAVLKGGTNGRSPLENRHR</sequence>
<dbReference type="Pfam" id="PF00072">
    <property type="entry name" value="Response_reg"/>
    <property type="match status" value="2"/>
</dbReference>
<dbReference type="InterPro" id="IPR036890">
    <property type="entry name" value="HATPase_C_sf"/>
</dbReference>
<gene>
    <name evidence="15" type="ORF">J3U87_33010</name>
</gene>
<dbReference type="FunFam" id="1.10.287.130:FF:000002">
    <property type="entry name" value="Two-component osmosensing histidine kinase"/>
    <property type="match status" value="1"/>
</dbReference>
<evidence type="ECO:0000256" key="3">
    <source>
        <dbReference type="ARBA" id="ARBA00022553"/>
    </source>
</evidence>
<dbReference type="Pfam" id="PF07494">
    <property type="entry name" value="Reg_prop"/>
    <property type="match status" value="8"/>
</dbReference>
<dbReference type="SMART" id="SM00448">
    <property type="entry name" value="REC"/>
    <property type="match status" value="2"/>
</dbReference>
<evidence type="ECO:0000259" key="13">
    <source>
        <dbReference type="PROSITE" id="PS50109"/>
    </source>
</evidence>
<dbReference type="InterPro" id="IPR004358">
    <property type="entry name" value="Sig_transdc_His_kin-like_C"/>
</dbReference>
<keyword evidence="5" id="KW-0547">Nucleotide-binding</keyword>
<dbReference type="InterPro" id="IPR036097">
    <property type="entry name" value="HisK_dim/P_sf"/>
</dbReference>
<dbReference type="Pfam" id="PF02518">
    <property type="entry name" value="HATPase_c"/>
    <property type="match status" value="1"/>
</dbReference>
<feature type="modified residue" description="4-aspartylphosphate" evidence="11">
    <location>
        <position position="1352"/>
    </location>
</feature>
<dbReference type="Pfam" id="PF00512">
    <property type="entry name" value="HisKA"/>
    <property type="match status" value="1"/>
</dbReference>
<dbReference type="SUPFAM" id="SSF63829">
    <property type="entry name" value="Calcium-dependent phosphotriesterase"/>
    <property type="match status" value="3"/>
</dbReference>
<dbReference type="PROSITE" id="PS50110">
    <property type="entry name" value="RESPONSE_REGULATORY"/>
    <property type="match status" value="2"/>
</dbReference>
<feature type="domain" description="Histidine kinase" evidence="13">
    <location>
        <begin position="905"/>
        <end position="1143"/>
    </location>
</feature>
<dbReference type="InterPro" id="IPR001789">
    <property type="entry name" value="Sig_transdc_resp-reg_receiver"/>
</dbReference>
<dbReference type="Gene3D" id="3.40.50.2300">
    <property type="match status" value="2"/>
</dbReference>
<name>A0A8A4TK91_SULCO</name>
<dbReference type="InterPro" id="IPR005467">
    <property type="entry name" value="His_kinase_dom"/>
</dbReference>
<evidence type="ECO:0000256" key="10">
    <source>
        <dbReference type="ARBA" id="ARBA00068150"/>
    </source>
</evidence>
<evidence type="ECO:0000256" key="1">
    <source>
        <dbReference type="ARBA" id="ARBA00000085"/>
    </source>
</evidence>
<dbReference type="PANTHER" id="PTHR45339">
    <property type="entry name" value="HYBRID SIGNAL TRANSDUCTION HISTIDINE KINASE J"/>
    <property type="match status" value="1"/>
</dbReference>
<feature type="coiled-coil region" evidence="12">
    <location>
        <begin position="871"/>
        <end position="905"/>
    </location>
</feature>
<comment type="subunit">
    <text evidence="9">At low DSF concentrations, interacts with RpfF.</text>
</comment>
<dbReference type="Gene3D" id="3.30.565.10">
    <property type="entry name" value="Histidine kinase-like ATPase, C-terminal domain"/>
    <property type="match status" value="1"/>
</dbReference>
<dbReference type="KEGG" id="scor:J3U87_33010"/>
<dbReference type="InterPro" id="IPR003661">
    <property type="entry name" value="HisK_dim/P_dom"/>
</dbReference>
<dbReference type="GO" id="GO:0000155">
    <property type="term" value="F:phosphorelay sensor kinase activity"/>
    <property type="evidence" value="ECO:0007669"/>
    <property type="project" value="InterPro"/>
</dbReference>
<dbReference type="CDD" id="cd16922">
    <property type="entry name" value="HATPase_EvgS-ArcB-TorS-like"/>
    <property type="match status" value="1"/>
</dbReference>
<dbReference type="InterPro" id="IPR011110">
    <property type="entry name" value="Reg_prop"/>
</dbReference>
<evidence type="ECO:0000256" key="8">
    <source>
        <dbReference type="ARBA" id="ARBA00023012"/>
    </source>
</evidence>
<dbReference type="PRINTS" id="PR00344">
    <property type="entry name" value="BCTRLSENSOR"/>
</dbReference>
<keyword evidence="8" id="KW-0902">Two-component regulatory system</keyword>
<reference evidence="15" key="1">
    <citation type="submission" date="2021-03" db="EMBL/GenBank/DDBJ databases">
        <title>Acanthopleuribacteraceae sp. M133.</title>
        <authorList>
            <person name="Wang G."/>
        </authorList>
    </citation>
    <scope>NUCLEOTIDE SEQUENCE</scope>
    <source>
        <strain evidence="15">M133</strain>
    </source>
</reference>
<feature type="domain" description="Response regulatory" evidence="14">
    <location>
        <begin position="1303"/>
        <end position="1420"/>
    </location>
</feature>
<dbReference type="RefSeq" id="WP_237380117.1">
    <property type="nucleotide sequence ID" value="NZ_CP071793.1"/>
</dbReference>
<dbReference type="SMART" id="SM00388">
    <property type="entry name" value="HisKA"/>
    <property type="match status" value="1"/>
</dbReference>
<feature type="domain" description="Response regulatory" evidence="14">
    <location>
        <begin position="1163"/>
        <end position="1275"/>
    </location>
</feature>
<dbReference type="Gene3D" id="2.60.40.10">
    <property type="entry name" value="Immunoglobulins"/>
    <property type="match status" value="1"/>
</dbReference>
<dbReference type="FunFam" id="3.30.565.10:FF:000010">
    <property type="entry name" value="Sensor histidine kinase RcsC"/>
    <property type="match status" value="1"/>
</dbReference>
<evidence type="ECO:0000259" key="14">
    <source>
        <dbReference type="PROSITE" id="PS50110"/>
    </source>
</evidence>
<dbReference type="InterPro" id="IPR011006">
    <property type="entry name" value="CheY-like_superfamily"/>
</dbReference>